<gene>
    <name evidence="2" type="ORF">CJ030_MR2G025863</name>
</gene>
<dbReference type="Proteomes" id="UP000516437">
    <property type="component" value="Chromosome 2"/>
</dbReference>
<name>A0A6A1WBE2_9ROSI</name>
<dbReference type="AlphaFoldDB" id="A0A6A1WBE2"/>
<evidence type="ECO:0000313" key="3">
    <source>
        <dbReference type="Proteomes" id="UP000516437"/>
    </source>
</evidence>
<keyword evidence="3" id="KW-1185">Reference proteome</keyword>
<protein>
    <submittedName>
        <fullName evidence="2">Uncharacterized protein</fullName>
    </submittedName>
</protein>
<comment type="similarity">
    <text evidence="1">Belongs to the protein kinase superfamily. STE Ser/Thr protein kinase family. STE20 subfamily.</text>
</comment>
<dbReference type="PANTHER" id="PTHR48014">
    <property type="entry name" value="SERINE/THREONINE-PROTEIN KINASE FRAY2"/>
    <property type="match status" value="1"/>
</dbReference>
<dbReference type="EMBL" id="RXIC02000020">
    <property type="protein sequence ID" value="KAB1222594.1"/>
    <property type="molecule type" value="Genomic_DNA"/>
</dbReference>
<dbReference type="OrthoDB" id="1739782at2759"/>
<proteinExistence type="inferred from homology"/>
<comment type="caution">
    <text evidence="2">The sequence shown here is derived from an EMBL/GenBank/DDBJ whole genome shotgun (WGS) entry which is preliminary data.</text>
</comment>
<evidence type="ECO:0000313" key="2">
    <source>
        <dbReference type="EMBL" id="KAB1222594.1"/>
    </source>
</evidence>
<dbReference type="GO" id="GO:0043539">
    <property type="term" value="F:protein serine/threonine kinase activator activity"/>
    <property type="evidence" value="ECO:0007669"/>
    <property type="project" value="InterPro"/>
</dbReference>
<organism evidence="2 3">
    <name type="scientific">Morella rubra</name>
    <name type="common">Chinese bayberry</name>
    <dbReference type="NCBI Taxonomy" id="262757"/>
    <lineage>
        <taxon>Eukaryota</taxon>
        <taxon>Viridiplantae</taxon>
        <taxon>Streptophyta</taxon>
        <taxon>Embryophyta</taxon>
        <taxon>Tracheophyta</taxon>
        <taxon>Spermatophyta</taxon>
        <taxon>Magnoliopsida</taxon>
        <taxon>eudicotyledons</taxon>
        <taxon>Gunneridae</taxon>
        <taxon>Pentapetalae</taxon>
        <taxon>rosids</taxon>
        <taxon>fabids</taxon>
        <taxon>Fagales</taxon>
        <taxon>Myricaceae</taxon>
        <taxon>Morella</taxon>
    </lineage>
</organism>
<sequence length="159" mass="17800">MLHFYVFQRAGGYLLGEGSKKSPNFRKAIKAPFFQTSTHNRLCGFLDGLAPLGDRFRTLKKKEADLLVQNKALYGDKEHLSQQEYIQGISAWNFNLEDLKTQATLDGFNDLHDSELASFPIKPLKALKGCFDVCEDDVIVSSPRAAVKENERNEGESSG</sequence>
<dbReference type="InterPro" id="IPR047173">
    <property type="entry name" value="STRAD_A/B-like"/>
</dbReference>
<evidence type="ECO:0000256" key="1">
    <source>
        <dbReference type="ARBA" id="ARBA00008874"/>
    </source>
</evidence>
<reference evidence="2 3" key="1">
    <citation type="journal article" date="2019" name="Plant Biotechnol. J.">
        <title>The red bayberry genome and genetic basis of sex determination.</title>
        <authorList>
            <person name="Jia H.M."/>
            <person name="Jia H.J."/>
            <person name="Cai Q.L."/>
            <person name="Wang Y."/>
            <person name="Zhao H.B."/>
            <person name="Yang W.F."/>
            <person name="Wang G.Y."/>
            <person name="Li Y.H."/>
            <person name="Zhan D.L."/>
            <person name="Shen Y.T."/>
            <person name="Niu Q.F."/>
            <person name="Chang L."/>
            <person name="Qiu J."/>
            <person name="Zhao L."/>
            <person name="Xie H.B."/>
            <person name="Fu W.Y."/>
            <person name="Jin J."/>
            <person name="Li X.W."/>
            <person name="Jiao Y."/>
            <person name="Zhou C.C."/>
            <person name="Tu T."/>
            <person name="Chai C.Y."/>
            <person name="Gao J.L."/>
            <person name="Fan L.J."/>
            <person name="van de Weg E."/>
            <person name="Wang J.Y."/>
            <person name="Gao Z.S."/>
        </authorList>
    </citation>
    <scope>NUCLEOTIDE SEQUENCE [LARGE SCALE GENOMIC DNA]</scope>
    <source>
        <tissue evidence="2">Leaves</tissue>
    </source>
</reference>
<dbReference type="PANTHER" id="PTHR48014:SF10">
    <property type="entry name" value="PROTEIN KINASE SUPERFAMILY PROTEIN"/>
    <property type="match status" value="1"/>
</dbReference>
<accession>A0A6A1WBE2</accession>